<keyword evidence="5" id="KW-1185">Reference proteome</keyword>
<dbReference type="InterPro" id="IPR056164">
    <property type="entry name" value="Beta-prop_ELP1_1st"/>
</dbReference>
<dbReference type="EMBL" id="JADBGQ010000002">
    <property type="protein sequence ID" value="KAG5412369.1"/>
    <property type="molecule type" value="Genomic_DNA"/>
</dbReference>
<dbReference type="Proteomes" id="UP000823674">
    <property type="component" value="Chromosome A02"/>
</dbReference>
<dbReference type="InterPro" id="IPR015943">
    <property type="entry name" value="WD40/YVTN_repeat-like_dom_sf"/>
</dbReference>
<protein>
    <recommendedName>
        <fullName evidence="1">Elongator complex protein 1</fullName>
    </recommendedName>
</protein>
<proteinExistence type="predicted"/>
<comment type="caution">
    <text evidence="4">The sequence shown here is derived from an EMBL/GenBank/DDBJ whole genome shotgun (WGS) entry which is preliminary data.</text>
</comment>
<dbReference type="InterPro" id="IPR006849">
    <property type="entry name" value="Elp1"/>
</dbReference>
<evidence type="ECO:0000313" key="4">
    <source>
        <dbReference type="EMBL" id="KAG5412369.1"/>
    </source>
</evidence>
<evidence type="ECO:0000256" key="1">
    <source>
        <dbReference type="ARBA" id="ARBA00029535"/>
    </source>
</evidence>
<sequence length="256" mass="28202">MLLCLTLHLFLPDAHREITPERRSLVVKSTVGEVSFREPETSRDNEGIESLKLKLLSVVSGLNRGLVASVDDLQRAETQRLFFASSTNYVYALHLSSFQNGRDRAKGLPVEICSIDLEAGDFITAFDYLAKKESLLIGTSRGLLIVHEVESNVTELVGNIGGVKCLSFSPTGVLLGLVSGFGQLLMHSYHRLVSTKSDGEESDLEAGSDLLLRQLQQVNAQMQAWVSSGGSEMVSHTLTRHQDILQDLTQLRLFKC</sequence>
<organism evidence="4 5">
    <name type="scientific">Brassica rapa subsp. trilocularis</name>
    <dbReference type="NCBI Taxonomy" id="1813537"/>
    <lineage>
        <taxon>Eukaryota</taxon>
        <taxon>Viridiplantae</taxon>
        <taxon>Streptophyta</taxon>
        <taxon>Embryophyta</taxon>
        <taxon>Tracheophyta</taxon>
        <taxon>Spermatophyta</taxon>
        <taxon>Magnoliopsida</taxon>
        <taxon>eudicotyledons</taxon>
        <taxon>Gunneridae</taxon>
        <taxon>Pentapetalae</taxon>
        <taxon>rosids</taxon>
        <taxon>malvids</taxon>
        <taxon>Brassicales</taxon>
        <taxon>Brassicaceae</taxon>
        <taxon>Brassiceae</taxon>
        <taxon>Brassica</taxon>
    </lineage>
</organism>
<evidence type="ECO:0000313" key="5">
    <source>
        <dbReference type="Proteomes" id="UP000823674"/>
    </source>
</evidence>
<feature type="chain" id="PRO_5045670784" description="Elongator complex protein 1" evidence="2">
    <location>
        <begin position="17"/>
        <end position="256"/>
    </location>
</feature>
<evidence type="ECO:0000259" key="3">
    <source>
        <dbReference type="Pfam" id="PF04762"/>
    </source>
</evidence>
<gene>
    <name evidence="4" type="primary">A02g512970.1_BraROA</name>
    <name evidence="4" type="ORF">IGI04_008688</name>
</gene>
<dbReference type="PANTHER" id="PTHR12747">
    <property type="entry name" value="ELONGATOR COMPLEX PROTEIN 1"/>
    <property type="match status" value="1"/>
</dbReference>
<name>A0ABQ7NNC3_BRACM</name>
<accession>A0ABQ7NNC3</accession>
<dbReference type="PANTHER" id="PTHR12747:SF0">
    <property type="entry name" value="ELONGATOR COMPLEX PROTEIN 1"/>
    <property type="match status" value="1"/>
</dbReference>
<feature type="domain" description="ELP1 first N-terminal beta-propeller" evidence="3">
    <location>
        <begin position="74"/>
        <end position="188"/>
    </location>
</feature>
<evidence type="ECO:0000256" key="2">
    <source>
        <dbReference type="SAM" id="SignalP"/>
    </source>
</evidence>
<feature type="signal peptide" evidence="2">
    <location>
        <begin position="1"/>
        <end position="16"/>
    </location>
</feature>
<reference evidence="4 5" key="1">
    <citation type="submission" date="2021-03" db="EMBL/GenBank/DDBJ databases">
        <authorList>
            <person name="King G.J."/>
            <person name="Bancroft I."/>
            <person name="Baten A."/>
            <person name="Bloomfield J."/>
            <person name="Borpatragohain P."/>
            <person name="He Z."/>
            <person name="Irish N."/>
            <person name="Irwin J."/>
            <person name="Liu K."/>
            <person name="Mauleon R.P."/>
            <person name="Moore J."/>
            <person name="Morris R."/>
            <person name="Ostergaard L."/>
            <person name="Wang B."/>
            <person name="Wells R."/>
        </authorList>
    </citation>
    <scope>NUCLEOTIDE SEQUENCE [LARGE SCALE GENOMIC DNA]</scope>
    <source>
        <strain evidence="4">R-o-18</strain>
        <tissue evidence="4">Leaf</tissue>
    </source>
</reference>
<dbReference type="Gene3D" id="2.130.10.10">
    <property type="entry name" value="YVTN repeat-like/Quinoprotein amine dehydrogenase"/>
    <property type="match status" value="1"/>
</dbReference>
<dbReference type="InterPro" id="IPR036322">
    <property type="entry name" value="WD40_repeat_dom_sf"/>
</dbReference>
<dbReference type="Pfam" id="PF04762">
    <property type="entry name" value="Beta-prop_ELP1_1st"/>
    <property type="match status" value="1"/>
</dbReference>
<dbReference type="SUPFAM" id="SSF50978">
    <property type="entry name" value="WD40 repeat-like"/>
    <property type="match status" value="1"/>
</dbReference>
<keyword evidence="2" id="KW-0732">Signal</keyword>